<proteinExistence type="predicted"/>
<dbReference type="PROSITE" id="PS51257">
    <property type="entry name" value="PROKAR_LIPOPROTEIN"/>
    <property type="match status" value="1"/>
</dbReference>
<gene>
    <name evidence="2" type="ORF">NA56DRAFT_690173</name>
</gene>
<feature type="signal peptide" evidence="1">
    <location>
        <begin position="1"/>
        <end position="20"/>
    </location>
</feature>
<accession>A0A2J6Q116</accession>
<evidence type="ECO:0000313" key="3">
    <source>
        <dbReference type="Proteomes" id="UP000235672"/>
    </source>
</evidence>
<evidence type="ECO:0000313" key="2">
    <source>
        <dbReference type="EMBL" id="PMD19985.1"/>
    </source>
</evidence>
<dbReference type="OrthoDB" id="3528284at2759"/>
<evidence type="ECO:0008006" key="4">
    <source>
        <dbReference type="Google" id="ProtNLM"/>
    </source>
</evidence>
<name>A0A2J6Q116_9HELO</name>
<organism evidence="2 3">
    <name type="scientific">Hyaloscypha hepaticicola</name>
    <dbReference type="NCBI Taxonomy" id="2082293"/>
    <lineage>
        <taxon>Eukaryota</taxon>
        <taxon>Fungi</taxon>
        <taxon>Dikarya</taxon>
        <taxon>Ascomycota</taxon>
        <taxon>Pezizomycotina</taxon>
        <taxon>Leotiomycetes</taxon>
        <taxon>Helotiales</taxon>
        <taxon>Hyaloscyphaceae</taxon>
        <taxon>Hyaloscypha</taxon>
    </lineage>
</organism>
<keyword evidence="1" id="KW-0732">Signal</keyword>
<dbReference type="Proteomes" id="UP000235672">
    <property type="component" value="Unassembled WGS sequence"/>
</dbReference>
<dbReference type="AlphaFoldDB" id="A0A2J6Q116"/>
<feature type="chain" id="PRO_5014428092" description="Hydrophobin" evidence="1">
    <location>
        <begin position="21"/>
        <end position="104"/>
    </location>
</feature>
<dbReference type="EMBL" id="KZ613487">
    <property type="protein sequence ID" value="PMD19985.1"/>
    <property type="molecule type" value="Genomic_DNA"/>
</dbReference>
<sequence>MRFSLTSVLSLMALLTSTTAFSCNATFPLTMCCGAYIPYEAGSATDLAVFCGPAPTNTTIDTATNITTTEAYCSVAASVSDQRYPGCCQNYESMEAMAFNCLPQ</sequence>
<reference evidence="2 3" key="1">
    <citation type="submission" date="2016-05" db="EMBL/GenBank/DDBJ databases">
        <title>A degradative enzymes factory behind the ericoid mycorrhizal symbiosis.</title>
        <authorList>
            <consortium name="DOE Joint Genome Institute"/>
            <person name="Martino E."/>
            <person name="Morin E."/>
            <person name="Grelet G."/>
            <person name="Kuo A."/>
            <person name="Kohler A."/>
            <person name="Daghino S."/>
            <person name="Barry K."/>
            <person name="Choi C."/>
            <person name="Cichocki N."/>
            <person name="Clum A."/>
            <person name="Copeland A."/>
            <person name="Hainaut M."/>
            <person name="Haridas S."/>
            <person name="Labutti K."/>
            <person name="Lindquist E."/>
            <person name="Lipzen A."/>
            <person name="Khouja H.-R."/>
            <person name="Murat C."/>
            <person name="Ohm R."/>
            <person name="Olson A."/>
            <person name="Spatafora J."/>
            <person name="Veneault-Fourrey C."/>
            <person name="Henrissat B."/>
            <person name="Grigoriev I."/>
            <person name="Martin F."/>
            <person name="Perotto S."/>
        </authorList>
    </citation>
    <scope>NUCLEOTIDE SEQUENCE [LARGE SCALE GENOMIC DNA]</scope>
    <source>
        <strain evidence="2 3">UAMH 7357</strain>
    </source>
</reference>
<keyword evidence="3" id="KW-1185">Reference proteome</keyword>
<evidence type="ECO:0000256" key="1">
    <source>
        <dbReference type="SAM" id="SignalP"/>
    </source>
</evidence>
<protein>
    <recommendedName>
        <fullName evidence="4">Hydrophobin</fullName>
    </recommendedName>
</protein>